<gene>
    <name evidence="10" type="primary">LOC129323626</name>
    <name evidence="11" type="synonym">LOC129327664</name>
    <name evidence="12" type="synonym">LOC129342923</name>
</gene>
<dbReference type="InterPro" id="IPR027806">
    <property type="entry name" value="HARBI1_dom"/>
</dbReference>
<comment type="similarity">
    <text evidence="3">Belongs to the HARBI1 family.</text>
</comment>
<evidence type="ECO:0000256" key="5">
    <source>
        <dbReference type="ARBA" id="ARBA00022723"/>
    </source>
</evidence>
<accession>A0AA97IV26</accession>
<comment type="cofactor">
    <cofactor evidence="1">
        <name>a divalent metal cation</name>
        <dbReference type="ChEBI" id="CHEBI:60240"/>
    </cofactor>
</comment>
<evidence type="ECO:0000313" key="9">
    <source>
        <dbReference type="Proteomes" id="UP001190640"/>
    </source>
</evidence>
<organism evidence="9 10">
    <name type="scientific">Eublepharis macularius</name>
    <name type="common">Leopard gecko</name>
    <name type="synonym">Cyrtodactylus macularius</name>
    <dbReference type="NCBI Taxonomy" id="481883"/>
    <lineage>
        <taxon>Eukaryota</taxon>
        <taxon>Metazoa</taxon>
        <taxon>Chordata</taxon>
        <taxon>Craniata</taxon>
        <taxon>Vertebrata</taxon>
        <taxon>Euteleostomi</taxon>
        <taxon>Lepidosauria</taxon>
        <taxon>Squamata</taxon>
        <taxon>Bifurcata</taxon>
        <taxon>Gekkota</taxon>
        <taxon>Eublepharidae</taxon>
        <taxon>Eublepharinae</taxon>
        <taxon>Eublepharis</taxon>
    </lineage>
</organism>
<dbReference type="RefSeq" id="XP_054832391.1">
    <property type="nucleotide sequence ID" value="XM_054976416.1"/>
</dbReference>
<dbReference type="KEGG" id="emc:129342923"/>
<evidence type="ECO:0000313" key="10">
    <source>
        <dbReference type="RefSeq" id="XP_054826122.1"/>
    </source>
</evidence>
<protein>
    <submittedName>
        <fullName evidence="10">Uncharacterized protein LOC129323626</fullName>
    </submittedName>
    <submittedName>
        <fullName evidence="11">Uncharacterized protein LOC129327664</fullName>
    </submittedName>
    <submittedName>
        <fullName evidence="12">Uncharacterized protein LOC129342923</fullName>
    </submittedName>
</protein>
<evidence type="ECO:0000256" key="3">
    <source>
        <dbReference type="ARBA" id="ARBA00006958"/>
    </source>
</evidence>
<dbReference type="GO" id="GO:0016787">
    <property type="term" value="F:hydrolase activity"/>
    <property type="evidence" value="ECO:0007669"/>
    <property type="project" value="UniProtKB-KW"/>
</dbReference>
<dbReference type="RefSeq" id="XP_054854857.1">
    <property type="nucleotide sequence ID" value="XM_054998882.1"/>
</dbReference>
<keyword evidence="5" id="KW-0479">Metal-binding</keyword>
<sequence>MRRATFEYIVGELREDLVRETTHMRDPVPPEEMIAITIWKLATGTTNSATLPAFGRGVSTVCGIFDEVCELIAAKLTEKWICIDYLEDIISGFEERGFPNAWGAVDGTHIEIRSPPFSGDKYINRKGYCSMILQAVVDSDARFLDIFVGFPGRAHDARVLRNSPLFKRLEDGARRPKRPVTLEGVTFDPVIIGDPAYPLRPWLMKPYPAPSTRAQERFNYRLSRARMSVERSFGILKNRWLYLQRPLLVSERLMVAVITTCCILHNICLSRGDIVYGPFPREPLMEPGDERPQIPWSEAALTARAVSIRAAISTHFQQYR</sequence>
<evidence type="ECO:0000256" key="2">
    <source>
        <dbReference type="ARBA" id="ARBA00004123"/>
    </source>
</evidence>
<dbReference type="GO" id="GO:0004518">
    <property type="term" value="F:nuclease activity"/>
    <property type="evidence" value="ECO:0007669"/>
    <property type="project" value="UniProtKB-KW"/>
</dbReference>
<evidence type="ECO:0000313" key="11">
    <source>
        <dbReference type="RefSeq" id="XP_054832391.1"/>
    </source>
</evidence>
<keyword evidence="9" id="KW-1185">Reference proteome</keyword>
<evidence type="ECO:0000259" key="8">
    <source>
        <dbReference type="Pfam" id="PF13359"/>
    </source>
</evidence>
<dbReference type="Pfam" id="PF13359">
    <property type="entry name" value="DDE_Tnp_4"/>
    <property type="match status" value="1"/>
</dbReference>
<proteinExistence type="inferred from homology"/>
<dbReference type="KEGG" id="emc:129327664"/>
<comment type="subcellular location">
    <subcellularLocation>
        <location evidence="2">Nucleus</location>
    </subcellularLocation>
</comment>
<evidence type="ECO:0000256" key="6">
    <source>
        <dbReference type="ARBA" id="ARBA00022801"/>
    </source>
</evidence>
<dbReference type="Proteomes" id="UP001190640">
    <property type="component" value="Chromosome 2"/>
</dbReference>
<evidence type="ECO:0000256" key="7">
    <source>
        <dbReference type="ARBA" id="ARBA00023242"/>
    </source>
</evidence>
<name>A0AA97IV26_EUBMA</name>
<keyword evidence="6" id="KW-0378">Hydrolase</keyword>
<dbReference type="GeneID" id="129323626"/>
<evidence type="ECO:0000256" key="1">
    <source>
        <dbReference type="ARBA" id="ARBA00001968"/>
    </source>
</evidence>
<evidence type="ECO:0000313" key="12">
    <source>
        <dbReference type="RefSeq" id="XP_054854857.1"/>
    </source>
</evidence>
<dbReference type="RefSeq" id="XP_054826122.1">
    <property type="nucleotide sequence ID" value="XM_054970147.1"/>
</dbReference>
<feature type="domain" description="DDE Tnp4" evidence="8">
    <location>
        <begin position="105"/>
        <end position="266"/>
    </location>
</feature>
<dbReference type="AlphaFoldDB" id="A0AA97IV26"/>
<reference evidence="10 11" key="1">
    <citation type="submission" date="2025-04" db="UniProtKB">
        <authorList>
            <consortium name="RefSeq"/>
        </authorList>
    </citation>
    <scope>IDENTIFICATION</scope>
    <source>
        <tissue evidence="10 11">Blood</tissue>
    </source>
</reference>
<dbReference type="GO" id="GO:0005634">
    <property type="term" value="C:nucleus"/>
    <property type="evidence" value="ECO:0007669"/>
    <property type="project" value="UniProtKB-SubCell"/>
</dbReference>
<keyword evidence="7" id="KW-0539">Nucleus</keyword>
<dbReference type="InterPro" id="IPR045249">
    <property type="entry name" value="HARBI1-like"/>
</dbReference>
<evidence type="ECO:0000256" key="4">
    <source>
        <dbReference type="ARBA" id="ARBA00022722"/>
    </source>
</evidence>
<dbReference type="KEGG" id="emc:129323626"/>
<dbReference type="GO" id="GO:0046872">
    <property type="term" value="F:metal ion binding"/>
    <property type="evidence" value="ECO:0007669"/>
    <property type="project" value="UniProtKB-KW"/>
</dbReference>
<keyword evidence="4" id="KW-0540">Nuclease</keyword>
<dbReference type="Proteomes" id="UP001190640">
    <property type="component" value="Chromosome 15"/>
</dbReference>
<dbReference type="PANTHER" id="PTHR22930">
    <property type="match status" value="1"/>
</dbReference>
<dbReference type="Proteomes" id="UP001190640">
    <property type="component" value="Chromosome 4"/>
</dbReference>
<dbReference type="PANTHER" id="PTHR22930:SF206">
    <property type="entry name" value="NUCLEASE HARBI1"/>
    <property type="match status" value="1"/>
</dbReference>